<reference evidence="2" key="1">
    <citation type="submission" date="2017-01" db="EMBL/GenBank/DDBJ databases">
        <title>Comparative genomics of anhydrobiosis in the tardigrade Hypsibius dujardini.</title>
        <authorList>
            <person name="Yoshida Y."/>
            <person name="Koutsovoulos G."/>
            <person name="Laetsch D."/>
            <person name="Stevens L."/>
            <person name="Kumar S."/>
            <person name="Horikawa D."/>
            <person name="Ishino K."/>
            <person name="Komine S."/>
            <person name="Tomita M."/>
            <person name="Blaxter M."/>
            <person name="Arakawa K."/>
        </authorList>
    </citation>
    <scope>NUCLEOTIDE SEQUENCE [LARGE SCALE GENOMIC DNA]</scope>
    <source>
        <strain evidence="2">Z151</strain>
    </source>
</reference>
<proteinExistence type="predicted"/>
<sequence length="140" mass="16765">MLVLMFGDFWQKYEPRHGQTQTIHLAEDERGVRRVEPEENLDLMYNLDAYENIKQFGRGMPVTHHDDIDRIVSDRRDKAKIRPFHYLLELLGETLTVKAEENDNTIEKLFRFVYIYEKKYARDRLPFINKAALDDFESLV</sequence>
<evidence type="ECO:0000313" key="1">
    <source>
        <dbReference type="EMBL" id="OWA50922.1"/>
    </source>
</evidence>
<comment type="caution">
    <text evidence="1">The sequence shown here is derived from an EMBL/GenBank/DDBJ whole genome shotgun (WGS) entry which is preliminary data.</text>
</comment>
<dbReference type="AlphaFoldDB" id="A0A9X6NAZ0"/>
<name>A0A9X6NAZ0_HYPEX</name>
<evidence type="ECO:0000313" key="2">
    <source>
        <dbReference type="Proteomes" id="UP000192578"/>
    </source>
</evidence>
<protein>
    <submittedName>
        <fullName evidence="1">Uncharacterized protein</fullName>
    </submittedName>
</protein>
<dbReference type="EMBL" id="MTYJ01000208">
    <property type="protein sequence ID" value="OWA50922.1"/>
    <property type="molecule type" value="Genomic_DNA"/>
</dbReference>
<gene>
    <name evidence="1" type="ORF">BV898_15423</name>
</gene>
<keyword evidence="2" id="KW-1185">Reference proteome</keyword>
<dbReference type="Proteomes" id="UP000192578">
    <property type="component" value="Unassembled WGS sequence"/>
</dbReference>
<organism evidence="1 2">
    <name type="scientific">Hypsibius exemplaris</name>
    <name type="common">Freshwater tardigrade</name>
    <dbReference type="NCBI Taxonomy" id="2072580"/>
    <lineage>
        <taxon>Eukaryota</taxon>
        <taxon>Metazoa</taxon>
        <taxon>Ecdysozoa</taxon>
        <taxon>Tardigrada</taxon>
        <taxon>Eutardigrada</taxon>
        <taxon>Parachela</taxon>
        <taxon>Hypsibioidea</taxon>
        <taxon>Hypsibiidae</taxon>
        <taxon>Hypsibius</taxon>
    </lineage>
</organism>
<accession>A0A9X6NAZ0</accession>